<dbReference type="GO" id="GO:0046872">
    <property type="term" value="F:metal ion binding"/>
    <property type="evidence" value="ECO:0007669"/>
    <property type="project" value="UniProtKB-KW"/>
</dbReference>
<comment type="cofactor">
    <cofactor evidence="1">
        <name>Mg(2+)</name>
        <dbReference type="ChEBI" id="CHEBI:18420"/>
    </cofactor>
</comment>
<keyword evidence="6" id="KW-0414">Isoprene biosynthesis</keyword>
<dbReference type="GO" id="GO:0006744">
    <property type="term" value="P:ubiquinone biosynthetic process"/>
    <property type="evidence" value="ECO:0007669"/>
    <property type="project" value="TreeGrafter"/>
</dbReference>
<dbReference type="GO" id="GO:0008299">
    <property type="term" value="P:isoprenoid biosynthetic process"/>
    <property type="evidence" value="ECO:0007669"/>
    <property type="project" value="UniProtKB-KW"/>
</dbReference>
<keyword evidence="3 11" id="KW-0808">Transferase</keyword>
<sequence length="398" mass="43926">MRRWTDASSALVRTRTRCKARPYSFLAQKQAQLPEQTRRDPAALVAPELDHLRQSLLAKYYFLHPSKQMRPLLVLLFARATNGLGEHWRERHWAAECEGAGGRAEELDRPLTRADVLNDWNPSMPDSTTSFDVPALASPFLLLPTQRRLAQIVEMIHVASLLHDDVIDTSTLRRGVPSAPAAFGNKLSVLGGDFLLGRASTALSRLGDFEVVELIASVIANLVEGEILQMKDVYTPELGLIATPTASKEAWSVYLKKTYLKTASLMAKGCRASVILGGCSQGEVWKEVAYAFGRNFGLAFQLVDDVLDYEAGEATLGKPGGADLQLGLATGPALYAWEEHPEMGSLILRKFENEGDVELARDLVRRSSGARELLQLLPDSDAKVSLEMLTERVVTRTW</sequence>
<dbReference type="SFLD" id="SFLDS00005">
    <property type="entry name" value="Isoprenoid_Synthase_Type_I"/>
    <property type="match status" value="1"/>
</dbReference>
<dbReference type="PROSITE" id="PS00723">
    <property type="entry name" value="POLYPRENYL_SYNTHASE_1"/>
    <property type="match status" value="1"/>
</dbReference>
<dbReference type="PANTHER" id="PTHR12001:SF69">
    <property type="entry name" value="ALL TRANS-POLYPRENYL-DIPHOSPHATE SYNTHASE PDSS1"/>
    <property type="match status" value="1"/>
</dbReference>
<dbReference type="Gene3D" id="1.10.600.10">
    <property type="entry name" value="Farnesyl Diphosphate Synthase"/>
    <property type="match status" value="1"/>
</dbReference>
<comment type="caution">
    <text evidence="12">The sequence shown here is derived from an EMBL/GenBank/DDBJ whole genome shotgun (WGS) entry which is preliminary data.</text>
</comment>
<keyword evidence="4" id="KW-0479">Metal-binding</keyword>
<dbReference type="PROSITE" id="PS00444">
    <property type="entry name" value="POLYPRENYL_SYNTHASE_2"/>
    <property type="match status" value="1"/>
</dbReference>
<dbReference type="EMBL" id="JARKIE010000695">
    <property type="protein sequence ID" value="KAJ7620780.1"/>
    <property type="molecule type" value="Genomic_DNA"/>
</dbReference>
<reference evidence="12" key="1">
    <citation type="submission" date="2023-03" db="EMBL/GenBank/DDBJ databases">
        <title>Massive genome expansion in bonnet fungi (Mycena s.s.) driven by repeated elements and novel gene families across ecological guilds.</title>
        <authorList>
            <consortium name="Lawrence Berkeley National Laboratory"/>
            <person name="Harder C.B."/>
            <person name="Miyauchi S."/>
            <person name="Viragh M."/>
            <person name="Kuo A."/>
            <person name="Thoen E."/>
            <person name="Andreopoulos B."/>
            <person name="Lu D."/>
            <person name="Skrede I."/>
            <person name="Drula E."/>
            <person name="Henrissat B."/>
            <person name="Morin E."/>
            <person name="Kohler A."/>
            <person name="Barry K."/>
            <person name="LaButti K."/>
            <person name="Morin E."/>
            <person name="Salamov A."/>
            <person name="Lipzen A."/>
            <person name="Mereny Z."/>
            <person name="Hegedus B."/>
            <person name="Baldrian P."/>
            <person name="Stursova M."/>
            <person name="Weitz H."/>
            <person name="Taylor A."/>
            <person name="Grigoriev I.V."/>
            <person name="Nagy L.G."/>
            <person name="Martin F."/>
            <person name="Kauserud H."/>
        </authorList>
    </citation>
    <scope>NUCLEOTIDE SEQUENCE</scope>
    <source>
        <strain evidence="12">CBHHK067</strain>
    </source>
</reference>
<keyword evidence="5" id="KW-0460">Magnesium</keyword>
<evidence type="ECO:0000313" key="13">
    <source>
        <dbReference type="Proteomes" id="UP001221757"/>
    </source>
</evidence>
<evidence type="ECO:0000313" key="12">
    <source>
        <dbReference type="EMBL" id="KAJ7620780.1"/>
    </source>
</evidence>
<dbReference type="InterPro" id="IPR000092">
    <property type="entry name" value="Polyprenyl_synt"/>
</dbReference>
<evidence type="ECO:0000256" key="5">
    <source>
        <dbReference type="ARBA" id="ARBA00022842"/>
    </source>
</evidence>
<dbReference type="AlphaFoldDB" id="A0AAD7FFC8"/>
<dbReference type="CDD" id="cd00685">
    <property type="entry name" value="Trans_IPPS_HT"/>
    <property type="match status" value="1"/>
</dbReference>
<dbReference type="Pfam" id="PF00348">
    <property type="entry name" value="polyprenyl_synt"/>
    <property type="match status" value="1"/>
</dbReference>
<dbReference type="SUPFAM" id="SSF48576">
    <property type="entry name" value="Terpenoid synthases"/>
    <property type="match status" value="1"/>
</dbReference>
<evidence type="ECO:0000256" key="10">
    <source>
        <dbReference type="ARBA" id="ARBA00032873"/>
    </source>
</evidence>
<evidence type="ECO:0000256" key="7">
    <source>
        <dbReference type="ARBA" id="ARBA00032380"/>
    </source>
</evidence>
<dbReference type="GO" id="GO:0004659">
    <property type="term" value="F:prenyltransferase activity"/>
    <property type="evidence" value="ECO:0007669"/>
    <property type="project" value="InterPro"/>
</dbReference>
<evidence type="ECO:0000256" key="8">
    <source>
        <dbReference type="ARBA" id="ARBA00032424"/>
    </source>
</evidence>
<dbReference type="Proteomes" id="UP001221757">
    <property type="component" value="Unassembled WGS sequence"/>
</dbReference>
<evidence type="ECO:0000256" key="1">
    <source>
        <dbReference type="ARBA" id="ARBA00001946"/>
    </source>
</evidence>
<dbReference type="GO" id="GO:1990234">
    <property type="term" value="C:transferase complex"/>
    <property type="evidence" value="ECO:0007669"/>
    <property type="project" value="TreeGrafter"/>
</dbReference>
<name>A0AAD7FFC8_MYCRO</name>
<gene>
    <name evidence="12" type="ORF">B0H17DRAFT_1113455</name>
</gene>
<evidence type="ECO:0000256" key="4">
    <source>
        <dbReference type="ARBA" id="ARBA00022723"/>
    </source>
</evidence>
<dbReference type="PANTHER" id="PTHR12001">
    <property type="entry name" value="GERANYLGERANYL PYROPHOSPHATE SYNTHASE"/>
    <property type="match status" value="1"/>
</dbReference>
<dbReference type="InterPro" id="IPR033749">
    <property type="entry name" value="Polyprenyl_synt_CS"/>
</dbReference>
<organism evidence="12 13">
    <name type="scientific">Mycena rosella</name>
    <name type="common">Pink bonnet</name>
    <name type="synonym">Agaricus rosellus</name>
    <dbReference type="NCBI Taxonomy" id="1033263"/>
    <lineage>
        <taxon>Eukaryota</taxon>
        <taxon>Fungi</taxon>
        <taxon>Dikarya</taxon>
        <taxon>Basidiomycota</taxon>
        <taxon>Agaricomycotina</taxon>
        <taxon>Agaricomycetes</taxon>
        <taxon>Agaricomycetidae</taxon>
        <taxon>Agaricales</taxon>
        <taxon>Marasmiineae</taxon>
        <taxon>Mycenaceae</taxon>
        <taxon>Mycena</taxon>
    </lineage>
</organism>
<evidence type="ECO:0000256" key="2">
    <source>
        <dbReference type="ARBA" id="ARBA00006706"/>
    </source>
</evidence>
<comment type="similarity">
    <text evidence="2 11">Belongs to the FPP/GGPP synthase family.</text>
</comment>
<evidence type="ECO:0000256" key="6">
    <source>
        <dbReference type="ARBA" id="ARBA00023229"/>
    </source>
</evidence>
<keyword evidence="13" id="KW-1185">Reference proteome</keyword>
<evidence type="ECO:0000256" key="9">
    <source>
        <dbReference type="ARBA" id="ARBA00032448"/>
    </source>
</evidence>
<evidence type="ECO:0000256" key="3">
    <source>
        <dbReference type="ARBA" id="ARBA00022679"/>
    </source>
</evidence>
<evidence type="ECO:0000256" key="11">
    <source>
        <dbReference type="RuleBase" id="RU004466"/>
    </source>
</evidence>
<protein>
    <recommendedName>
        <fullName evidence="10">(2E,6E)-farnesyl diphosphate synthase</fullName>
    </recommendedName>
    <alternativeName>
        <fullName evidence="9">Dimethylallyltranstransferase</fullName>
    </alternativeName>
    <alternativeName>
        <fullName evidence="8">Farnesyl diphosphate synthase</fullName>
    </alternativeName>
    <alternativeName>
        <fullName evidence="7">Geranyltranstransferase</fullName>
    </alternativeName>
</protein>
<proteinExistence type="inferred from homology"/>
<dbReference type="InterPro" id="IPR008949">
    <property type="entry name" value="Isoprenoid_synthase_dom_sf"/>
</dbReference>
<accession>A0AAD7FFC8</accession>